<keyword evidence="1" id="KW-0175">Coiled coil</keyword>
<gene>
    <name evidence="3" type="ORF">IE81DRAFT_204777</name>
</gene>
<dbReference type="OrthoDB" id="10253254at2759"/>
<evidence type="ECO:0000313" key="4">
    <source>
        <dbReference type="Proteomes" id="UP000245783"/>
    </source>
</evidence>
<feature type="compositionally biased region" description="Basic and acidic residues" evidence="2">
    <location>
        <begin position="197"/>
        <end position="211"/>
    </location>
</feature>
<accession>A0A316VT40</accession>
<sequence>MSSNSSSSNATLRRWVSDHSMSLFGLSDSSMIDYLLLTATQSSSLSALSSSLSSLGLPDNLEGQAFVKGLWQRADRPASAVASIQTPSASASTAALPMQRERQRYGLLLDDADEMESLSIKPEKRKKKKARLAAATADQGEEDVERGRKRGREEAAGSEEESEDVRLEKARLQDAQERDEFSRRMRERDSGSSSSKRLIEDRSSKSNPEIEARRLLAEDAGARRLAMPDLRQRSRQEYLAKRSVQQLELLRMEVADEERYLRGIKATKRERRELEYKKEVLRIAEERAGIDEDEDKYVMPEDYITEKGRLDSKKKEQALYQRYEDSRNERLAQKNHITDVDLFEREQIEKSRIAPLRAGDGGIAGTTLAQAEEEEAYEYVFDDSQRIEFLMDSPEKLADAFASLSSKDAALQAQIKEAEARVSSIEQRNASENL</sequence>
<feature type="coiled-coil region" evidence="1">
    <location>
        <begin position="401"/>
        <end position="428"/>
    </location>
</feature>
<reference evidence="3 4" key="1">
    <citation type="journal article" date="2018" name="Mol. Biol. Evol.">
        <title>Broad Genomic Sampling Reveals a Smut Pathogenic Ancestry of the Fungal Clade Ustilaginomycotina.</title>
        <authorList>
            <person name="Kijpornyongpan T."/>
            <person name="Mondo S.J."/>
            <person name="Barry K."/>
            <person name="Sandor L."/>
            <person name="Lee J."/>
            <person name="Lipzen A."/>
            <person name="Pangilinan J."/>
            <person name="LaButti K."/>
            <person name="Hainaut M."/>
            <person name="Henrissat B."/>
            <person name="Grigoriev I.V."/>
            <person name="Spatafora J.W."/>
            <person name="Aime M.C."/>
        </authorList>
    </citation>
    <scope>NUCLEOTIDE SEQUENCE [LARGE SCALE GENOMIC DNA]</scope>
    <source>
        <strain evidence="3 4">MCA 4658</strain>
    </source>
</reference>
<dbReference type="GeneID" id="37032788"/>
<organism evidence="3 4">
    <name type="scientific">Ceraceosorus guamensis</name>
    <dbReference type="NCBI Taxonomy" id="1522189"/>
    <lineage>
        <taxon>Eukaryota</taxon>
        <taxon>Fungi</taxon>
        <taxon>Dikarya</taxon>
        <taxon>Basidiomycota</taxon>
        <taxon>Ustilaginomycotina</taxon>
        <taxon>Exobasidiomycetes</taxon>
        <taxon>Ceraceosorales</taxon>
        <taxon>Ceraceosoraceae</taxon>
        <taxon>Ceraceosorus</taxon>
    </lineage>
</organism>
<dbReference type="AlphaFoldDB" id="A0A316VT40"/>
<dbReference type="InParanoid" id="A0A316VT40"/>
<dbReference type="STRING" id="1522189.A0A316VT40"/>
<evidence type="ECO:0000313" key="3">
    <source>
        <dbReference type="EMBL" id="PWN40756.1"/>
    </source>
</evidence>
<protein>
    <submittedName>
        <fullName evidence="3">Uncharacterized protein</fullName>
    </submittedName>
</protein>
<feature type="region of interest" description="Disordered" evidence="2">
    <location>
        <begin position="119"/>
        <end position="211"/>
    </location>
</feature>
<evidence type="ECO:0000256" key="2">
    <source>
        <dbReference type="SAM" id="MobiDB-lite"/>
    </source>
</evidence>
<dbReference type="Proteomes" id="UP000245783">
    <property type="component" value="Unassembled WGS sequence"/>
</dbReference>
<dbReference type="RefSeq" id="XP_025367916.1">
    <property type="nucleotide sequence ID" value="XM_025510918.1"/>
</dbReference>
<feature type="compositionally biased region" description="Basic and acidic residues" evidence="2">
    <location>
        <begin position="164"/>
        <end position="190"/>
    </location>
</feature>
<evidence type="ECO:0000256" key="1">
    <source>
        <dbReference type="SAM" id="Coils"/>
    </source>
</evidence>
<proteinExistence type="predicted"/>
<dbReference type="EMBL" id="KZ819408">
    <property type="protein sequence ID" value="PWN40756.1"/>
    <property type="molecule type" value="Genomic_DNA"/>
</dbReference>
<keyword evidence="4" id="KW-1185">Reference proteome</keyword>
<name>A0A316VT40_9BASI</name>